<evidence type="ECO:0000313" key="2">
    <source>
        <dbReference type="EMBL" id="QJI04934.1"/>
    </source>
</evidence>
<organism evidence="1">
    <name type="scientific">viral metagenome</name>
    <dbReference type="NCBI Taxonomy" id="1070528"/>
    <lineage>
        <taxon>unclassified sequences</taxon>
        <taxon>metagenomes</taxon>
        <taxon>organismal metagenomes</taxon>
    </lineage>
</organism>
<name>A0A6M3J9W6_9ZZZZ</name>
<gene>
    <name evidence="2" type="ORF">MM415A00125_0027</name>
    <name evidence="1" type="ORF">MM415B00372_0042</name>
</gene>
<protein>
    <submittedName>
        <fullName evidence="1">Uncharacterized protein</fullName>
    </submittedName>
</protein>
<reference evidence="1" key="1">
    <citation type="submission" date="2020-03" db="EMBL/GenBank/DDBJ databases">
        <title>The deep terrestrial virosphere.</title>
        <authorList>
            <person name="Holmfeldt K."/>
            <person name="Nilsson E."/>
            <person name="Simone D."/>
            <person name="Lopez-Fernandez M."/>
            <person name="Wu X."/>
            <person name="de Brujin I."/>
            <person name="Lundin D."/>
            <person name="Andersson A."/>
            <person name="Bertilsson S."/>
            <person name="Dopson M."/>
        </authorList>
    </citation>
    <scope>NUCLEOTIDE SEQUENCE</scope>
    <source>
        <strain evidence="2">MM415A00125</strain>
        <strain evidence="1">MM415B00372</strain>
    </source>
</reference>
<dbReference type="EMBL" id="MT141545">
    <property type="protein sequence ID" value="QJA65851.1"/>
    <property type="molecule type" value="Genomic_DNA"/>
</dbReference>
<evidence type="ECO:0000313" key="1">
    <source>
        <dbReference type="EMBL" id="QJA65851.1"/>
    </source>
</evidence>
<proteinExistence type="predicted"/>
<accession>A0A6M3J9W6</accession>
<sequence>MEKQNGEIIKMTDGSPYNSMIRRGSTVFKAKNHKKHEITYVEIDLDEYDRRVTELASKISKMPGVDLLAILKDALYDLPLDYLKNVETKTLKELEKPEPQIKTEVSTTYRGTCVSLNVAGKNLCELRH</sequence>
<dbReference type="EMBL" id="MT145192">
    <property type="protein sequence ID" value="QJI04934.1"/>
    <property type="molecule type" value="Genomic_DNA"/>
</dbReference>
<dbReference type="AlphaFoldDB" id="A0A6M3J9W6"/>